<sequence length="211" mass="22939">MTNTNSNATSQTTESVTTSGAIGSSVDGFDGRLISTKKLNINLDDDNYLLWQQQVLLAAKTFKLQGYLDGTLVPPPSMIPDESGGSTPNPDFARYEQQDSALASCKTTSKLMFYRLALHSQRKGDLSMKDYLLKIKSFCDNLENCGEMVSEYEHVTAILNGLSTDFESVITVISASLIPYSVQTVSTFLLDAEAQQQTLLASIPAAANMIT</sequence>
<comment type="caution">
    <text evidence="2">The sequence shown here is derived from an EMBL/GenBank/DDBJ whole genome shotgun (WGS) entry which is preliminary data.</text>
</comment>
<dbReference type="PANTHER" id="PTHR47481">
    <property type="match status" value="1"/>
</dbReference>
<gene>
    <name evidence="2" type="ORF">Goklo_012306</name>
</gene>
<organism evidence="2 3">
    <name type="scientific">Gossypium klotzschianum</name>
    <dbReference type="NCBI Taxonomy" id="34286"/>
    <lineage>
        <taxon>Eukaryota</taxon>
        <taxon>Viridiplantae</taxon>
        <taxon>Streptophyta</taxon>
        <taxon>Embryophyta</taxon>
        <taxon>Tracheophyta</taxon>
        <taxon>Spermatophyta</taxon>
        <taxon>Magnoliopsida</taxon>
        <taxon>eudicotyledons</taxon>
        <taxon>Gunneridae</taxon>
        <taxon>Pentapetalae</taxon>
        <taxon>rosids</taxon>
        <taxon>malvids</taxon>
        <taxon>Malvales</taxon>
        <taxon>Malvaceae</taxon>
        <taxon>Malvoideae</taxon>
        <taxon>Gossypium</taxon>
    </lineage>
</organism>
<reference evidence="2 3" key="1">
    <citation type="journal article" date="2019" name="Genome Biol. Evol.">
        <title>Insights into the evolution of the New World diploid cottons (Gossypium, subgenus Houzingenia) based on genome sequencing.</title>
        <authorList>
            <person name="Grover C.E."/>
            <person name="Arick M.A. 2nd"/>
            <person name="Thrash A."/>
            <person name="Conover J.L."/>
            <person name="Sanders W.S."/>
            <person name="Peterson D.G."/>
            <person name="Frelichowski J.E."/>
            <person name="Scheffler J.A."/>
            <person name="Scheffler B.E."/>
            <person name="Wendel J.F."/>
        </authorList>
    </citation>
    <scope>NUCLEOTIDE SEQUENCE [LARGE SCALE GENOMIC DNA]</scope>
    <source>
        <strain evidence="2">57</strain>
        <tissue evidence="2">Leaf</tissue>
    </source>
</reference>
<dbReference type="OrthoDB" id="1002192at2759"/>
<feature type="non-terminal residue" evidence="2">
    <location>
        <position position="1"/>
    </location>
</feature>
<keyword evidence="3" id="KW-1185">Reference proteome</keyword>
<evidence type="ECO:0000313" key="2">
    <source>
        <dbReference type="EMBL" id="MBA0660268.1"/>
    </source>
</evidence>
<evidence type="ECO:0000256" key="1">
    <source>
        <dbReference type="SAM" id="MobiDB-lite"/>
    </source>
</evidence>
<evidence type="ECO:0000313" key="3">
    <source>
        <dbReference type="Proteomes" id="UP000593573"/>
    </source>
</evidence>
<feature type="region of interest" description="Disordered" evidence="1">
    <location>
        <begin position="1"/>
        <end position="21"/>
    </location>
</feature>
<dbReference type="AlphaFoldDB" id="A0A7J8VBS5"/>
<feature type="compositionally biased region" description="Low complexity" evidence="1">
    <location>
        <begin position="1"/>
        <end position="15"/>
    </location>
</feature>
<dbReference type="PANTHER" id="PTHR47481:SF30">
    <property type="entry name" value="CCHC-TYPE DOMAIN-CONTAINING PROTEIN"/>
    <property type="match status" value="1"/>
</dbReference>
<dbReference type="EMBL" id="JABFAB010000009">
    <property type="protein sequence ID" value="MBA0660268.1"/>
    <property type="molecule type" value="Genomic_DNA"/>
</dbReference>
<evidence type="ECO:0008006" key="4">
    <source>
        <dbReference type="Google" id="ProtNLM"/>
    </source>
</evidence>
<proteinExistence type="predicted"/>
<dbReference type="Proteomes" id="UP000593573">
    <property type="component" value="Unassembled WGS sequence"/>
</dbReference>
<name>A0A7J8VBS5_9ROSI</name>
<protein>
    <recommendedName>
        <fullName evidence="4">Retrotransposon Copia-like N-terminal domain-containing protein</fullName>
    </recommendedName>
</protein>
<accession>A0A7J8VBS5</accession>